<dbReference type="SUPFAM" id="SSF50978">
    <property type="entry name" value="WD40 repeat-like"/>
    <property type="match status" value="2"/>
</dbReference>
<dbReference type="AlphaFoldDB" id="A0A024U9D9"/>
<feature type="repeat" description="WD" evidence="3">
    <location>
        <begin position="240"/>
        <end position="281"/>
    </location>
</feature>
<dbReference type="RefSeq" id="XP_008868843.1">
    <property type="nucleotide sequence ID" value="XM_008870621.1"/>
</dbReference>
<reference evidence="5" key="1">
    <citation type="submission" date="2013-12" db="EMBL/GenBank/DDBJ databases">
        <title>The Genome Sequence of Aphanomyces invadans NJM9701.</title>
        <authorList>
            <consortium name="The Broad Institute Genomics Platform"/>
            <person name="Russ C."/>
            <person name="Tyler B."/>
            <person name="van West P."/>
            <person name="Dieguez-Uribeondo J."/>
            <person name="Young S.K."/>
            <person name="Zeng Q."/>
            <person name="Gargeya S."/>
            <person name="Fitzgerald M."/>
            <person name="Abouelleil A."/>
            <person name="Alvarado L."/>
            <person name="Chapman S.B."/>
            <person name="Gainer-Dewar J."/>
            <person name="Goldberg J."/>
            <person name="Griggs A."/>
            <person name="Gujja S."/>
            <person name="Hansen M."/>
            <person name="Howarth C."/>
            <person name="Imamovic A."/>
            <person name="Ireland A."/>
            <person name="Larimer J."/>
            <person name="McCowan C."/>
            <person name="Murphy C."/>
            <person name="Pearson M."/>
            <person name="Poon T.W."/>
            <person name="Priest M."/>
            <person name="Roberts A."/>
            <person name="Saif S."/>
            <person name="Shea T."/>
            <person name="Sykes S."/>
            <person name="Wortman J."/>
            <person name="Nusbaum C."/>
            <person name="Birren B."/>
        </authorList>
    </citation>
    <scope>NUCLEOTIDE SEQUENCE [LARGE SCALE GENOMIC DNA]</scope>
    <source>
        <strain evidence="5">NJM9701</strain>
    </source>
</reference>
<feature type="region of interest" description="Disordered" evidence="4">
    <location>
        <begin position="839"/>
        <end position="874"/>
    </location>
</feature>
<dbReference type="PANTHER" id="PTHR45532">
    <property type="entry name" value="WD REPEAT-CONTAINING PROTEIN 97"/>
    <property type="match status" value="1"/>
</dbReference>
<dbReference type="PROSITE" id="PS50294">
    <property type="entry name" value="WD_REPEATS_REGION"/>
    <property type="match status" value="1"/>
</dbReference>
<sequence>MQGAVIEETWEMMHQTPINAYCYNPNANCFVTTDEHTIKLWNTEGETRSVTLPARTSYLIQTIQYISSRNMYMSSALDGSLRFYDESLVELASIFTHRATILCLVFDEPRNRIISGGIDGCSAWLLRGRDTEGYDDAHVIRNPSYQVAPLELFNKTGTSWVRRMKIDADANRLLVLSDNTLFVYNLSDATLVDTYKKLVKGKCGAITDFLVFKKKSIVASCMDGSIYVVTIYPRSTVAVFKEHTKTVTSLVLDPLSGLLMSSSLDSSMRMWDLDLLRNVHQLRLDTPLSSLFVVPHTNPVVFACQARQAMKLLTLKHTLKEHSTLASPIAILTHVTAPSKPMRHVKPANVKAAMLKHSTYKTPSMRVVADALTEQRKLSSSHHDNHVISICLDKSIRIYGGTDMAVPATMYVPEDAQDVVGVAFNSYRDLLYILMRKHILVFDVVEDIVTPQHVIDVDNRTVKCIGVCLVVPQFYAKPRHSQAASRRRLNSIVDFIRKGSSITGDSNDCLTADAWVVCGTDKGELLFSATSHGSLDEAPVQQAHSSAVSLVAFTAISTGLLVTYGMDKTFCFWRMSPRVMRVGSLAMGDHPTCIHVAPASQIVVCGFEDGRVDYVDFADAEPLVVTSEVNHAALVTAADSCDPLHLHVTTSFDMTLKVWDQQKSLLREVQMATPLTSLCFINSFGDLFVGMQAKMFSISRQDILPAKLPLPRPARTTSASSKLGGPRKSSNRRRSSTNNGCCSSSIDQSSAQTMATDLTNTDKSTESPIEFYAGDEDDASDEFEDQNDDDMAQSKKLDGGPPLSPPSSRRATSPTRIRRPVQVHTADVVLYNPPVLRQISTPDNNHTILSPLDDCPQVSSGHDSTPQSPQLDSATLTPIYDSRQFRKPVQPASEAMMRYRNRKERQAQQAAASPKFKTPAKANLTLGKLEPPQHGDDPAVHASSFTAISPTFQGGAARPVQRTPRKLWNAIGAEDRRLIVLQRTSVQMDKGGGG</sequence>
<name>A0A024U9D9_9STRA</name>
<feature type="compositionally biased region" description="Polar residues" evidence="4">
    <location>
        <begin position="839"/>
        <end position="848"/>
    </location>
</feature>
<dbReference type="eggNOG" id="KOG0266">
    <property type="taxonomic scope" value="Eukaryota"/>
</dbReference>
<evidence type="ECO:0000256" key="4">
    <source>
        <dbReference type="SAM" id="MobiDB-lite"/>
    </source>
</evidence>
<gene>
    <name evidence="5" type="ORF">H310_05796</name>
</gene>
<dbReference type="SMART" id="SM00320">
    <property type="entry name" value="WD40"/>
    <property type="match status" value="10"/>
</dbReference>
<feature type="compositionally biased region" description="Acidic residues" evidence="4">
    <location>
        <begin position="773"/>
        <end position="791"/>
    </location>
</feature>
<accession>A0A024U9D9</accession>
<dbReference type="InterPro" id="IPR001680">
    <property type="entry name" value="WD40_rpt"/>
</dbReference>
<dbReference type="Pfam" id="PF00400">
    <property type="entry name" value="WD40"/>
    <property type="match status" value="2"/>
</dbReference>
<protein>
    <submittedName>
        <fullName evidence="5">Uncharacterized protein</fullName>
    </submittedName>
</protein>
<keyword evidence="2" id="KW-0677">Repeat</keyword>
<dbReference type="InterPro" id="IPR019775">
    <property type="entry name" value="WD40_repeat_CS"/>
</dbReference>
<dbReference type="InterPro" id="IPR015943">
    <property type="entry name" value="WD40/YVTN_repeat-like_dom_sf"/>
</dbReference>
<dbReference type="GeneID" id="20082846"/>
<dbReference type="OrthoDB" id="6262491at2759"/>
<dbReference type="VEuPathDB" id="FungiDB:H310_05796"/>
<proteinExistence type="predicted"/>
<evidence type="ECO:0000256" key="2">
    <source>
        <dbReference type="ARBA" id="ARBA00022737"/>
    </source>
</evidence>
<keyword evidence="1 3" id="KW-0853">WD repeat</keyword>
<evidence type="ECO:0000313" key="5">
    <source>
        <dbReference type="EMBL" id="ETW02238.1"/>
    </source>
</evidence>
<dbReference type="EMBL" id="KI913961">
    <property type="protein sequence ID" value="ETW02238.1"/>
    <property type="molecule type" value="Genomic_DNA"/>
</dbReference>
<dbReference type="STRING" id="157072.A0A024U9D9"/>
<feature type="compositionally biased region" description="Low complexity" evidence="4">
    <location>
        <begin position="806"/>
        <end position="815"/>
    </location>
</feature>
<evidence type="ECO:0000256" key="1">
    <source>
        <dbReference type="ARBA" id="ARBA00022574"/>
    </source>
</evidence>
<dbReference type="PROSITE" id="PS50082">
    <property type="entry name" value="WD_REPEATS_2"/>
    <property type="match status" value="1"/>
</dbReference>
<dbReference type="PANTHER" id="PTHR45532:SF1">
    <property type="entry name" value="WD REPEAT-CONTAINING PROTEIN 97"/>
    <property type="match status" value="1"/>
</dbReference>
<evidence type="ECO:0000256" key="3">
    <source>
        <dbReference type="PROSITE-ProRule" id="PRU00221"/>
    </source>
</evidence>
<feature type="compositionally biased region" description="Low complexity" evidence="4">
    <location>
        <begin position="736"/>
        <end position="745"/>
    </location>
</feature>
<dbReference type="InterPro" id="IPR036322">
    <property type="entry name" value="WD40_repeat_dom_sf"/>
</dbReference>
<feature type="region of interest" description="Disordered" evidence="4">
    <location>
        <begin position="773"/>
        <end position="821"/>
    </location>
</feature>
<dbReference type="Gene3D" id="2.130.10.10">
    <property type="entry name" value="YVTN repeat-like/Quinoprotein amine dehydrogenase"/>
    <property type="match status" value="3"/>
</dbReference>
<feature type="compositionally biased region" description="Polar residues" evidence="4">
    <location>
        <begin position="857"/>
        <end position="874"/>
    </location>
</feature>
<organism evidence="5">
    <name type="scientific">Aphanomyces invadans</name>
    <dbReference type="NCBI Taxonomy" id="157072"/>
    <lineage>
        <taxon>Eukaryota</taxon>
        <taxon>Sar</taxon>
        <taxon>Stramenopiles</taxon>
        <taxon>Oomycota</taxon>
        <taxon>Saprolegniomycetes</taxon>
        <taxon>Saprolegniales</taxon>
        <taxon>Verrucalvaceae</taxon>
        <taxon>Aphanomyces</taxon>
    </lineage>
</organism>
<feature type="region of interest" description="Disordered" evidence="4">
    <location>
        <begin position="708"/>
        <end position="750"/>
    </location>
</feature>
<dbReference type="PROSITE" id="PS00678">
    <property type="entry name" value="WD_REPEATS_1"/>
    <property type="match status" value="1"/>
</dbReference>